<dbReference type="RefSeq" id="WP_264280332.1">
    <property type="nucleotide sequence ID" value="NZ_CP107006.1"/>
</dbReference>
<evidence type="ECO:0000313" key="7">
    <source>
        <dbReference type="Proteomes" id="UP001162741"/>
    </source>
</evidence>
<dbReference type="InterPro" id="IPR009057">
    <property type="entry name" value="Homeodomain-like_sf"/>
</dbReference>
<evidence type="ECO:0000256" key="1">
    <source>
        <dbReference type="ARBA" id="ARBA00023015"/>
    </source>
</evidence>
<sequence>MNLGQQTLFLISGIGAVNAIAAGTYLLFSWKKKGGLPAIFLGLLLLAFGIRVAKSVFLFFNPQLCRLYLQIGLSACFFIGPALYHFFCATFSNITRMPASWKWSWGLQLAAVVVTGIIFPYRATPDIWNQYLVWIIYGQWALYVAATMVLVAIHRQRLHWGTGPGRFLLVLFASSVLVFTAYMLSLLRVAPGFYIISPLSFSVLFYVTLAFSRHRFAVTSVAKAEKKKIGDPDAQRWLQQLERVMGEQQLYKDPALSLATLAARINISAHQLSQLLNDNLGKSFATYTNEYRVREACRLIATNDRLTFEAIGYEVGYNSKSTFYAAFKKVTDTTPALYKESSVVGRR</sequence>
<gene>
    <name evidence="6" type="ORF">MKQ68_18050</name>
</gene>
<keyword evidence="4" id="KW-0812">Transmembrane</keyword>
<feature type="transmembrane region" description="Helical" evidence="4">
    <location>
        <begin position="6"/>
        <end position="28"/>
    </location>
</feature>
<feature type="transmembrane region" description="Helical" evidence="4">
    <location>
        <begin position="131"/>
        <end position="153"/>
    </location>
</feature>
<evidence type="ECO:0000256" key="4">
    <source>
        <dbReference type="SAM" id="Phobius"/>
    </source>
</evidence>
<feature type="domain" description="HTH araC/xylS-type" evidence="5">
    <location>
        <begin position="235"/>
        <end position="341"/>
    </location>
</feature>
<dbReference type="PANTHER" id="PTHR43280">
    <property type="entry name" value="ARAC-FAMILY TRANSCRIPTIONAL REGULATOR"/>
    <property type="match status" value="1"/>
</dbReference>
<proteinExistence type="predicted"/>
<evidence type="ECO:0000313" key="6">
    <source>
        <dbReference type="EMBL" id="UYQ91991.1"/>
    </source>
</evidence>
<keyword evidence="3" id="KW-0804">Transcription</keyword>
<feature type="transmembrane region" description="Helical" evidence="4">
    <location>
        <begin position="40"/>
        <end position="61"/>
    </location>
</feature>
<dbReference type="Gene3D" id="1.10.10.60">
    <property type="entry name" value="Homeodomain-like"/>
    <property type="match status" value="2"/>
</dbReference>
<reference evidence="6" key="1">
    <citation type="submission" date="2022-10" db="EMBL/GenBank/DDBJ databases">
        <title>Chitinophaga sp. nov., isolated from soil.</title>
        <authorList>
            <person name="Jeon C.O."/>
        </authorList>
    </citation>
    <scope>NUCLEOTIDE SEQUENCE</scope>
    <source>
        <strain evidence="6">R8</strain>
    </source>
</reference>
<dbReference type="PANTHER" id="PTHR43280:SF29">
    <property type="entry name" value="ARAC-FAMILY TRANSCRIPTIONAL REGULATOR"/>
    <property type="match status" value="1"/>
</dbReference>
<protein>
    <submittedName>
        <fullName evidence="6">Helix-turn-helix domain-containing protein</fullName>
    </submittedName>
</protein>
<keyword evidence="4" id="KW-1133">Transmembrane helix</keyword>
<keyword evidence="4" id="KW-0472">Membrane</keyword>
<keyword evidence="1" id="KW-0805">Transcription regulation</keyword>
<dbReference type="Proteomes" id="UP001162741">
    <property type="component" value="Chromosome"/>
</dbReference>
<keyword evidence="2" id="KW-0238">DNA-binding</keyword>
<evidence type="ECO:0000259" key="5">
    <source>
        <dbReference type="PROSITE" id="PS01124"/>
    </source>
</evidence>
<feature type="transmembrane region" description="Helical" evidence="4">
    <location>
        <begin position="99"/>
        <end position="119"/>
    </location>
</feature>
<dbReference type="SUPFAM" id="SSF46689">
    <property type="entry name" value="Homeodomain-like"/>
    <property type="match status" value="1"/>
</dbReference>
<keyword evidence="7" id="KW-1185">Reference proteome</keyword>
<dbReference type="PROSITE" id="PS00041">
    <property type="entry name" value="HTH_ARAC_FAMILY_1"/>
    <property type="match status" value="1"/>
</dbReference>
<dbReference type="PROSITE" id="PS01124">
    <property type="entry name" value="HTH_ARAC_FAMILY_2"/>
    <property type="match status" value="1"/>
</dbReference>
<dbReference type="SMART" id="SM00342">
    <property type="entry name" value="HTH_ARAC"/>
    <property type="match status" value="1"/>
</dbReference>
<dbReference type="InterPro" id="IPR018062">
    <property type="entry name" value="HTH_AraC-typ_CS"/>
</dbReference>
<accession>A0ABY6J0U2</accession>
<evidence type="ECO:0000256" key="2">
    <source>
        <dbReference type="ARBA" id="ARBA00023125"/>
    </source>
</evidence>
<dbReference type="EMBL" id="CP107006">
    <property type="protein sequence ID" value="UYQ91991.1"/>
    <property type="molecule type" value="Genomic_DNA"/>
</dbReference>
<organism evidence="6 7">
    <name type="scientific">Chitinophaga horti</name>
    <dbReference type="NCBI Taxonomy" id="2920382"/>
    <lineage>
        <taxon>Bacteria</taxon>
        <taxon>Pseudomonadati</taxon>
        <taxon>Bacteroidota</taxon>
        <taxon>Chitinophagia</taxon>
        <taxon>Chitinophagales</taxon>
        <taxon>Chitinophagaceae</taxon>
        <taxon>Chitinophaga</taxon>
    </lineage>
</organism>
<evidence type="ECO:0000256" key="3">
    <source>
        <dbReference type="ARBA" id="ARBA00023163"/>
    </source>
</evidence>
<name>A0ABY6J0U2_9BACT</name>
<dbReference type="InterPro" id="IPR018060">
    <property type="entry name" value="HTH_AraC"/>
</dbReference>
<dbReference type="Pfam" id="PF12833">
    <property type="entry name" value="HTH_18"/>
    <property type="match status" value="1"/>
</dbReference>
<feature type="transmembrane region" description="Helical" evidence="4">
    <location>
        <begin position="165"/>
        <end position="187"/>
    </location>
</feature>
<feature type="transmembrane region" description="Helical" evidence="4">
    <location>
        <begin position="67"/>
        <end position="87"/>
    </location>
</feature>
<feature type="transmembrane region" description="Helical" evidence="4">
    <location>
        <begin position="193"/>
        <end position="211"/>
    </location>
</feature>